<reference evidence="9 10" key="1">
    <citation type="submission" date="2017-06" db="EMBL/GenBank/DDBJ databases">
        <authorList>
            <person name="Kim H.J."/>
            <person name="Triplett B.A."/>
        </authorList>
    </citation>
    <scope>NUCLEOTIDE SEQUENCE [LARGE SCALE GENOMIC DNA]</scope>
</reference>
<protein>
    <recommendedName>
        <fullName evidence="3">DNA ligase</fullName>
    </recommendedName>
</protein>
<feature type="domain" description="ATP-dependent DNA ligase family profile" evidence="8">
    <location>
        <begin position="253"/>
        <end position="440"/>
    </location>
</feature>
<evidence type="ECO:0000256" key="3">
    <source>
        <dbReference type="ARBA" id="ARBA00013308"/>
    </source>
</evidence>
<dbReference type="GO" id="GO:0006310">
    <property type="term" value="P:DNA recombination"/>
    <property type="evidence" value="ECO:0007669"/>
    <property type="project" value="InterPro"/>
</dbReference>
<evidence type="ECO:0000313" key="9">
    <source>
        <dbReference type="EMBL" id="ASZ78944.1"/>
    </source>
</evidence>
<dbReference type="PANTHER" id="PTHR47810">
    <property type="entry name" value="DNA LIGASE"/>
    <property type="match status" value="1"/>
</dbReference>
<dbReference type="Gene3D" id="2.40.50.140">
    <property type="entry name" value="Nucleic acid-binding proteins"/>
    <property type="match status" value="1"/>
</dbReference>
<proteinExistence type="inferred from homology"/>
<organism evidence="9 10">
    <name type="scientific">Serratia phage 2050H1</name>
    <dbReference type="NCBI Taxonomy" id="2024250"/>
    <lineage>
        <taxon>Viruses</taxon>
        <taxon>Duplodnaviria</taxon>
        <taxon>Heunggongvirae</taxon>
        <taxon>Uroviricota</taxon>
        <taxon>Caudoviricetes</taxon>
        <taxon>Pantevenvirales</taxon>
        <taxon>Ackermannviridae</taxon>
        <taxon>Miltonvirus</taxon>
        <taxon>Miltonvirus MAM1</taxon>
    </lineage>
</organism>
<dbReference type="GO" id="GO:0003910">
    <property type="term" value="F:DNA ligase (ATP) activity"/>
    <property type="evidence" value="ECO:0007669"/>
    <property type="project" value="InterPro"/>
</dbReference>
<accession>A0A249Y2N0</accession>
<dbReference type="GO" id="GO:0006281">
    <property type="term" value="P:DNA repair"/>
    <property type="evidence" value="ECO:0007669"/>
    <property type="project" value="UniProtKB-KW"/>
</dbReference>
<evidence type="ECO:0000256" key="7">
    <source>
        <dbReference type="ARBA" id="ARBA00023204"/>
    </source>
</evidence>
<gene>
    <name evidence="9" type="ORF">2050H1_178</name>
</gene>
<comment type="similarity">
    <text evidence="2">Belongs to the ATP-dependent DNA ligase family.</text>
</comment>
<evidence type="ECO:0000256" key="6">
    <source>
        <dbReference type="ARBA" id="ARBA00022763"/>
    </source>
</evidence>
<dbReference type="SUPFAM" id="SSF50249">
    <property type="entry name" value="Nucleic acid-binding proteins"/>
    <property type="match status" value="1"/>
</dbReference>
<dbReference type="InterPro" id="IPR012340">
    <property type="entry name" value="NA-bd_OB-fold"/>
</dbReference>
<keyword evidence="5" id="KW-0235">DNA replication</keyword>
<evidence type="ECO:0000259" key="8">
    <source>
        <dbReference type="Pfam" id="PF01068"/>
    </source>
</evidence>
<dbReference type="InterPro" id="IPR012310">
    <property type="entry name" value="DNA_ligase_ATP-dep_cent"/>
</dbReference>
<dbReference type="InterPro" id="IPR050326">
    <property type="entry name" value="NAD_dep_DNA_ligaseB"/>
</dbReference>
<dbReference type="Pfam" id="PF01068">
    <property type="entry name" value="DNA_ligase_A_M"/>
    <property type="match status" value="1"/>
</dbReference>
<evidence type="ECO:0000256" key="4">
    <source>
        <dbReference type="ARBA" id="ARBA00022598"/>
    </source>
</evidence>
<comment type="cofactor">
    <cofactor evidence="1">
        <name>a divalent metal cation</name>
        <dbReference type="ChEBI" id="CHEBI:60240"/>
    </cofactor>
</comment>
<evidence type="ECO:0000256" key="2">
    <source>
        <dbReference type="ARBA" id="ARBA00007572"/>
    </source>
</evidence>
<name>A0A249Y2N0_9CAUD</name>
<keyword evidence="6" id="KW-0227">DNA damage</keyword>
<dbReference type="PANTHER" id="PTHR47810:SF1">
    <property type="entry name" value="DNA LIGASE B"/>
    <property type="match status" value="1"/>
</dbReference>
<dbReference type="GO" id="GO:0006260">
    <property type="term" value="P:DNA replication"/>
    <property type="evidence" value="ECO:0007669"/>
    <property type="project" value="UniProtKB-KW"/>
</dbReference>
<evidence type="ECO:0000256" key="1">
    <source>
        <dbReference type="ARBA" id="ARBA00001968"/>
    </source>
</evidence>
<keyword evidence="7" id="KW-0234">DNA repair</keyword>
<dbReference type="EMBL" id="MF285619">
    <property type="protein sequence ID" value="ASZ78944.1"/>
    <property type="molecule type" value="Genomic_DNA"/>
</dbReference>
<dbReference type="Proteomes" id="UP000224362">
    <property type="component" value="Segment"/>
</dbReference>
<keyword evidence="4 9" id="KW-0436">Ligase</keyword>
<dbReference type="GO" id="GO:0005524">
    <property type="term" value="F:ATP binding"/>
    <property type="evidence" value="ECO:0007669"/>
    <property type="project" value="InterPro"/>
</dbReference>
<dbReference type="Gene3D" id="3.30.470.30">
    <property type="entry name" value="DNA ligase/mRNA capping enzyme"/>
    <property type="match status" value="1"/>
</dbReference>
<evidence type="ECO:0000313" key="10">
    <source>
        <dbReference type="Proteomes" id="UP000224362"/>
    </source>
</evidence>
<evidence type="ECO:0000256" key="5">
    <source>
        <dbReference type="ARBA" id="ARBA00022705"/>
    </source>
</evidence>
<sequence length="565" mass="63101">MECACGAHAKREYQRYTTIEDAEKASGKSVGKVPCVVITDDCPSCRRHSTSISYPPEAKAPGLLSLLNASRPVKMETHVKPLKAKTMIETIHSTIMTLRGISGANAKKESLTAALALHPCLSNFLRLVYNPQMSFYQTELQLNSVPRMLLGKIEPTDTLADVYVVLSKMNEKLLLGKAGAQALAREAHRLSREGQELVQIILNRDIKAGLAEKSINECYKKAYGTNTKLIPTMAYQRYDNMTIEKLKAVDFANGVFSQIKSDGMFGNIVNHENNTYLLSRAGSPLEGESVLPLLDYVDELLDDCCLQENVVHGEILVWDTVDKVVLPRAVGNGMLNSVIQTGSTLDKRYVLRFRAWDIIPYENWIEGKELTQPYEHRFNIIDQMFGDDETDIITVQECRVVRSYREAVAHFKDALARKEEGTIIKPFSMGWIDGDSSEGMKLKMDMECELIIVGFNDGDAKGKHKHTFGSLQCESSDGLLSVGVSGMSDALRKWIHEHRDECVGCAITVRSNGVQDKEDSDLKSLFLPRLVSEVRLDKKTADSLPKIYEIQESVIENIQKQLMAA</sequence>
<dbReference type="SUPFAM" id="SSF56091">
    <property type="entry name" value="DNA ligase/mRNA capping enzyme, catalytic domain"/>
    <property type="match status" value="1"/>
</dbReference>